<dbReference type="AlphaFoldDB" id="A0A245ZNY6"/>
<proteinExistence type="predicted"/>
<gene>
    <name evidence="1" type="ORF">SPDO_14630</name>
</gene>
<sequence>MARRFIVHVGAPKTGTSAFQEWAVRNRSALLDAGFLYPEAGATRLGNHAAMVSALGGAIEDEQRSAHLLRVFDRELRAHPDAAVILSAELMTTLKFMPNMTRLNRALGHHSADATVVLVVRDQVEWRNSCFAQAREMLTPLPRFNKYVNVGKHGPRGGNWDFLEQRYRRAGFRFETIAFDKRVREIGIVAALTALPSLSDLASVAQEERVEANPTASALALLAAEQVRAAVAGPTGAMDSLLRQRLAALVRKHATDLPPTRFNGFTEAMADEMRGIFRESNEVFAQRHFGTSWQTLFPPKAIDHVSPDIIDDLTPAEQDQVRAVAGRAVIEALETGLIRIAPEPLPG</sequence>
<dbReference type="Proteomes" id="UP000197290">
    <property type="component" value="Unassembled WGS sequence"/>
</dbReference>
<comment type="caution">
    <text evidence="1">The sequence shown here is derived from an EMBL/GenBank/DDBJ whole genome shotgun (WGS) entry which is preliminary data.</text>
</comment>
<dbReference type="SUPFAM" id="SSF52540">
    <property type="entry name" value="P-loop containing nucleoside triphosphate hydrolases"/>
    <property type="match status" value="1"/>
</dbReference>
<dbReference type="RefSeq" id="WP_088366789.1">
    <property type="nucleotide sequence ID" value="NZ_NBBI01000002.1"/>
</dbReference>
<evidence type="ECO:0000313" key="1">
    <source>
        <dbReference type="EMBL" id="OWK31454.1"/>
    </source>
</evidence>
<name>A0A245ZNY6_9SPHN</name>
<evidence type="ECO:0008006" key="3">
    <source>
        <dbReference type="Google" id="ProtNLM"/>
    </source>
</evidence>
<dbReference type="EMBL" id="NBBI01000002">
    <property type="protein sequence ID" value="OWK31454.1"/>
    <property type="molecule type" value="Genomic_DNA"/>
</dbReference>
<protein>
    <recommendedName>
        <fullName evidence="3">Sulfotransferase family protein</fullName>
    </recommendedName>
</protein>
<evidence type="ECO:0000313" key="2">
    <source>
        <dbReference type="Proteomes" id="UP000197290"/>
    </source>
</evidence>
<accession>A0A245ZNY6</accession>
<reference evidence="1 2" key="1">
    <citation type="submission" date="2017-03" db="EMBL/GenBank/DDBJ databases">
        <title>Genome sequence of Sphingomonas dokdonensis DSM 21029.</title>
        <authorList>
            <person name="Poehlein A."/>
            <person name="Wuebbeler J.H."/>
            <person name="Steinbuechel A."/>
            <person name="Daniel R."/>
        </authorList>
    </citation>
    <scope>NUCLEOTIDE SEQUENCE [LARGE SCALE GENOMIC DNA]</scope>
    <source>
        <strain evidence="1 2">DSM 21029</strain>
    </source>
</reference>
<keyword evidence="2" id="KW-1185">Reference proteome</keyword>
<dbReference type="OrthoDB" id="547419at2"/>
<dbReference type="InterPro" id="IPR027417">
    <property type="entry name" value="P-loop_NTPase"/>
</dbReference>
<organism evidence="1 2">
    <name type="scientific">Sphingomonas dokdonensis</name>
    <dbReference type="NCBI Taxonomy" id="344880"/>
    <lineage>
        <taxon>Bacteria</taxon>
        <taxon>Pseudomonadati</taxon>
        <taxon>Pseudomonadota</taxon>
        <taxon>Alphaproteobacteria</taxon>
        <taxon>Sphingomonadales</taxon>
        <taxon>Sphingomonadaceae</taxon>
        <taxon>Sphingomonas</taxon>
    </lineage>
</organism>